<reference evidence="2 3" key="1">
    <citation type="journal article" date="2018" name="Sci. Rep.">
        <title>Comparative genomics provides insights into the lifestyle and reveals functional heterogeneity of dark septate endophytic fungi.</title>
        <authorList>
            <person name="Knapp D.G."/>
            <person name="Nemeth J.B."/>
            <person name="Barry K."/>
            <person name="Hainaut M."/>
            <person name="Henrissat B."/>
            <person name="Johnson J."/>
            <person name="Kuo A."/>
            <person name="Lim J.H.P."/>
            <person name="Lipzen A."/>
            <person name="Nolan M."/>
            <person name="Ohm R.A."/>
            <person name="Tamas L."/>
            <person name="Grigoriev I.V."/>
            <person name="Spatafora J.W."/>
            <person name="Nagy L.G."/>
            <person name="Kovacs G.M."/>
        </authorList>
    </citation>
    <scope>NUCLEOTIDE SEQUENCE [LARGE SCALE GENOMIC DNA]</scope>
    <source>
        <strain evidence="2 3">DSE2036</strain>
    </source>
</reference>
<sequence>MLTVIDTAGLYKPLRKHLMEYIIYTLYIIIIVNLRVCRFEGEWSTRIGKHMQIVTDHFTSTIYPRAHFPFDVMLYIPS</sequence>
<name>A0A2V1DR07_9PLEO</name>
<gene>
    <name evidence="2" type="ORF">DM02DRAFT_396029</name>
</gene>
<protein>
    <submittedName>
        <fullName evidence="2">Uncharacterized protein</fullName>
    </submittedName>
</protein>
<feature type="transmembrane region" description="Helical" evidence="1">
    <location>
        <begin position="21"/>
        <end position="37"/>
    </location>
</feature>
<keyword evidence="1" id="KW-0812">Transmembrane</keyword>
<organism evidence="2 3">
    <name type="scientific">Periconia macrospinosa</name>
    <dbReference type="NCBI Taxonomy" id="97972"/>
    <lineage>
        <taxon>Eukaryota</taxon>
        <taxon>Fungi</taxon>
        <taxon>Dikarya</taxon>
        <taxon>Ascomycota</taxon>
        <taxon>Pezizomycotina</taxon>
        <taxon>Dothideomycetes</taxon>
        <taxon>Pleosporomycetidae</taxon>
        <taxon>Pleosporales</taxon>
        <taxon>Massarineae</taxon>
        <taxon>Periconiaceae</taxon>
        <taxon>Periconia</taxon>
    </lineage>
</organism>
<proteinExistence type="predicted"/>
<keyword evidence="1" id="KW-0472">Membrane</keyword>
<dbReference type="EMBL" id="KZ805375">
    <property type="protein sequence ID" value="PVI00302.1"/>
    <property type="molecule type" value="Genomic_DNA"/>
</dbReference>
<dbReference type="AlphaFoldDB" id="A0A2V1DR07"/>
<accession>A0A2V1DR07</accession>
<keyword evidence="1" id="KW-1133">Transmembrane helix</keyword>
<evidence type="ECO:0000313" key="2">
    <source>
        <dbReference type="EMBL" id="PVI00302.1"/>
    </source>
</evidence>
<keyword evidence="3" id="KW-1185">Reference proteome</keyword>
<dbReference type="Proteomes" id="UP000244855">
    <property type="component" value="Unassembled WGS sequence"/>
</dbReference>
<evidence type="ECO:0000256" key="1">
    <source>
        <dbReference type="SAM" id="Phobius"/>
    </source>
</evidence>
<evidence type="ECO:0000313" key="3">
    <source>
        <dbReference type="Proteomes" id="UP000244855"/>
    </source>
</evidence>